<proteinExistence type="predicted"/>
<name>T1GZN3_MEGSC</name>
<accession>T1GZN3</accession>
<organism evidence="2 3">
    <name type="scientific">Megaselia scalaris</name>
    <name type="common">Humpbacked fly</name>
    <name type="synonym">Phora scalaris</name>
    <dbReference type="NCBI Taxonomy" id="36166"/>
    <lineage>
        <taxon>Eukaryota</taxon>
        <taxon>Metazoa</taxon>
        <taxon>Ecdysozoa</taxon>
        <taxon>Arthropoda</taxon>
        <taxon>Hexapoda</taxon>
        <taxon>Insecta</taxon>
        <taxon>Pterygota</taxon>
        <taxon>Neoptera</taxon>
        <taxon>Endopterygota</taxon>
        <taxon>Diptera</taxon>
        <taxon>Brachycera</taxon>
        <taxon>Muscomorpha</taxon>
        <taxon>Platypezoidea</taxon>
        <taxon>Phoridae</taxon>
        <taxon>Megaseliini</taxon>
        <taxon>Megaselia</taxon>
    </lineage>
</organism>
<reference evidence="2" key="2">
    <citation type="submission" date="2015-06" db="UniProtKB">
        <authorList>
            <consortium name="EnsemblMetazoa"/>
        </authorList>
    </citation>
    <scope>IDENTIFICATION</scope>
</reference>
<evidence type="ECO:0000313" key="3">
    <source>
        <dbReference type="Proteomes" id="UP000015102"/>
    </source>
</evidence>
<keyword evidence="3" id="KW-1185">Reference proteome</keyword>
<dbReference type="AlphaFoldDB" id="T1GZN3"/>
<dbReference type="Pfam" id="PF23309">
    <property type="entry name" value="DUF7083"/>
    <property type="match status" value="1"/>
</dbReference>
<evidence type="ECO:0000313" key="2">
    <source>
        <dbReference type="EnsemblMetazoa" id="MESCA009337-PA"/>
    </source>
</evidence>
<dbReference type="HOGENOM" id="CLU_1497925_0_0_1"/>
<reference evidence="3" key="1">
    <citation type="submission" date="2013-02" db="EMBL/GenBank/DDBJ databases">
        <authorList>
            <person name="Hughes D."/>
        </authorList>
    </citation>
    <scope>NUCLEOTIDE SEQUENCE</scope>
    <source>
        <strain>Durham</strain>
        <strain evidence="3">NC isolate 2 -- Noor lab</strain>
    </source>
</reference>
<dbReference type="EMBL" id="CAQQ02384086">
    <property type="status" value="NOT_ANNOTATED_CDS"/>
    <property type="molecule type" value="Genomic_DNA"/>
</dbReference>
<protein>
    <recommendedName>
        <fullName evidence="1">DUF7083 domain-containing protein</fullName>
    </recommendedName>
</protein>
<evidence type="ECO:0000259" key="1">
    <source>
        <dbReference type="Pfam" id="PF23309"/>
    </source>
</evidence>
<feature type="domain" description="DUF7083" evidence="1">
    <location>
        <begin position="9"/>
        <end position="77"/>
    </location>
</feature>
<dbReference type="Proteomes" id="UP000015102">
    <property type="component" value="Unassembled WGS sequence"/>
</dbReference>
<sequence length="180" mass="20545">MQLSVSASSDSILEFSYDPENNATIDIRYKRYESVFPKVRLLTSKLTNQDFEQFANSFSPKKPHDFSLNEGVEKLKSSQQIFLAVAGPTLKPLKKPHNIEAVPRRPCWLNALCERLPTHRNKFSNLEFFDKQNNVPIVTILFQIARSTMLSATHIKILTTPNILDGRFLRGANIDSDHNL</sequence>
<dbReference type="InterPro" id="IPR055510">
    <property type="entry name" value="DUF7083"/>
</dbReference>
<dbReference type="EnsemblMetazoa" id="MESCA009337-RA">
    <property type="protein sequence ID" value="MESCA009337-PA"/>
    <property type="gene ID" value="MESCA009337"/>
</dbReference>
<dbReference type="EMBL" id="CAQQ02384085">
    <property type="status" value="NOT_ANNOTATED_CDS"/>
    <property type="molecule type" value="Genomic_DNA"/>
</dbReference>